<evidence type="ECO:0000313" key="2">
    <source>
        <dbReference type="Ensembl" id="ENSEBUP00000017176.1"/>
    </source>
</evidence>
<evidence type="ECO:0000313" key="3">
    <source>
        <dbReference type="Proteomes" id="UP000694388"/>
    </source>
</evidence>
<reference evidence="2" key="2">
    <citation type="submission" date="2025-09" db="UniProtKB">
        <authorList>
            <consortium name="Ensembl"/>
        </authorList>
    </citation>
    <scope>IDENTIFICATION</scope>
</reference>
<protein>
    <submittedName>
        <fullName evidence="2">Uncharacterized protein</fullName>
    </submittedName>
</protein>
<organism evidence="2 3">
    <name type="scientific">Eptatretus burgeri</name>
    <name type="common">Inshore hagfish</name>
    <dbReference type="NCBI Taxonomy" id="7764"/>
    <lineage>
        <taxon>Eukaryota</taxon>
        <taxon>Metazoa</taxon>
        <taxon>Chordata</taxon>
        <taxon>Craniata</taxon>
        <taxon>Vertebrata</taxon>
        <taxon>Cyclostomata</taxon>
        <taxon>Myxini</taxon>
        <taxon>Myxiniformes</taxon>
        <taxon>Myxinidae</taxon>
        <taxon>Eptatretinae</taxon>
        <taxon>Eptatretus</taxon>
    </lineage>
</organism>
<feature type="transmembrane region" description="Helical" evidence="1">
    <location>
        <begin position="221"/>
        <end position="247"/>
    </location>
</feature>
<evidence type="ECO:0000256" key="1">
    <source>
        <dbReference type="SAM" id="Phobius"/>
    </source>
</evidence>
<dbReference type="InterPro" id="IPR039861">
    <property type="entry name" value="IMPG"/>
</dbReference>
<accession>A0A8C4QLB0</accession>
<dbReference type="GeneTree" id="ENSGT00960000187431"/>
<dbReference type="Ensembl" id="ENSEBUT00000017752.1">
    <property type="protein sequence ID" value="ENSEBUP00000017176.1"/>
    <property type="gene ID" value="ENSEBUG00000010739.1"/>
</dbReference>
<dbReference type="PANTHER" id="PTHR12199:SF5">
    <property type="entry name" value="MUCIN-2-LIKE ISOFORM X1"/>
    <property type="match status" value="1"/>
</dbReference>
<dbReference type="PANTHER" id="PTHR12199">
    <property type="entry name" value="INTERPHOTORECEPTOR MATRIX PROTEOGLYCAN"/>
    <property type="match status" value="1"/>
</dbReference>
<proteinExistence type="predicted"/>
<keyword evidence="1" id="KW-0472">Membrane</keyword>
<dbReference type="GO" id="GO:0007601">
    <property type="term" value="P:visual perception"/>
    <property type="evidence" value="ECO:0007669"/>
    <property type="project" value="InterPro"/>
</dbReference>
<keyword evidence="1" id="KW-1133">Transmembrane helix</keyword>
<sequence>MQWFITPDTPTSDVALLLWAPQQLACTPGSAGIARVQVAFRLNLQKSFQKVLSRVGSPEHDSLALACRELIEPFFWNVSGFQEVIVKGIRSGSVIVDCEAVFSAGPVRNLLHDMPKLLWESGLPRAVSTGLTIAGSRVTDLILTGTRPILCGTVFTCEPGFKCLKQLGKPVCRSLCHLGLCQHEGVCSHPSGDLPSCRCPVGEDFWFVGSRCNERRTKQSVSLTGIVLGAIFAVIAMATVTVTTLLLRARQRRHRHSSRAGDVECAESSCRLDTSQDFEGNLLGSNPVSQLVSARGCPIASSPQYSPVYSKPLHKQVEHGTVQAFQEDLQMAELRISTWREQHLRSEAYDHRNEGPRILKAFDDGDSSHVEAPRDGRFTGRLTNMCV</sequence>
<name>A0A8C4QLB0_EPTBU</name>
<dbReference type="AlphaFoldDB" id="A0A8C4QLB0"/>
<dbReference type="Proteomes" id="UP000694388">
    <property type="component" value="Unplaced"/>
</dbReference>
<reference evidence="2" key="1">
    <citation type="submission" date="2025-08" db="UniProtKB">
        <authorList>
            <consortium name="Ensembl"/>
        </authorList>
    </citation>
    <scope>IDENTIFICATION</scope>
</reference>
<keyword evidence="3" id="KW-1185">Reference proteome</keyword>
<keyword evidence="1" id="KW-0812">Transmembrane</keyword>